<dbReference type="CDD" id="cd08422">
    <property type="entry name" value="PBP2_CrgA_like"/>
    <property type="match status" value="1"/>
</dbReference>
<dbReference type="InterPro" id="IPR000847">
    <property type="entry name" value="LysR_HTH_N"/>
</dbReference>
<evidence type="ECO:0000256" key="4">
    <source>
        <dbReference type="ARBA" id="ARBA00023163"/>
    </source>
</evidence>
<dbReference type="InterPro" id="IPR036390">
    <property type="entry name" value="WH_DNA-bd_sf"/>
</dbReference>
<dbReference type="SUPFAM" id="SSF46785">
    <property type="entry name" value="Winged helix' DNA-binding domain"/>
    <property type="match status" value="1"/>
</dbReference>
<gene>
    <name evidence="6" type="ORF">JQC93_00235</name>
</gene>
<keyword evidence="4" id="KW-0804">Transcription</keyword>
<dbReference type="Proteomes" id="UP000809621">
    <property type="component" value="Unassembled WGS sequence"/>
</dbReference>
<dbReference type="SUPFAM" id="SSF53850">
    <property type="entry name" value="Periplasmic binding protein-like II"/>
    <property type="match status" value="1"/>
</dbReference>
<dbReference type="PANTHER" id="PTHR30537:SF5">
    <property type="entry name" value="HTH-TYPE TRANSCRIPTIONAL ACTIVATOR TTDR-RELATED"/>
    <property type="match status" value="1"/>
</dbReference>
<reference evidence="6 7" key="1">
    <citation type="submission" date="2021-02" db="EMBL/GenBank/DDBJ databases">
        <authorList>
            <person name="Park J.-S."/>
        </authorList>
    </citation>
    <scope>NUCLEOTIDE SEQUENCE [LARGE SCALE GENOMIC DNA]</scope>
    <source>
        <strain evidence="6 7">188UL20-2</strain>
    </source>
</reference>
<evidence type="ECO:0000256" key="2">
    <source>
        <dbReference type="ARBA" id="ARBA00023015"/>
    </source>
</evidence>
<dbReference type="InterPro" id="IPR005119">
    <property type="entry name" value="LysR_subst-bd"/>
</dbReference>
<sequence>MDKLDCLKVFIRVAQLGTFTAAANELNTTQSAVSKKIAWLEKQLGFTLFHRHARAIRLTPNGHQYLEFALQLTEDIDLFESQLRAEQTSIAGVLKLSVPSAFSVQLLAEPLSQFLTLHPKVTVDVSVSDKFADLVDDNIDIAIRASYLKDSGLKAKWLLDNELVYFAAPSYLDAHSPIEHAMDLQQHQCLTYSLATPSNVWYFPVKDAVQKIKVNEYIQSDSPEMLVQMARLGQGVAAMPRWMIEKDLSDGRLIQVLADLSTLKRPMYLVYKNVEHQPQRIRTFIDFLSDYFISTKANT</sequence>
<keyword evidence="3" id="KW-0238">DNA-binding</keyword>
<feature type="domain" description="HTH lysR-type" evidence="5">
    <location>
        <begin position="1"/>
        <end position="59"/>
    </location>
</feature>
<dbReference type="InterPro" id="IPR036388">
    <property type="entry name" value="WH-like_DNA-bd_sf"/>
</dbReference>
<keyword evidence="2" id="KW-0805">Transcription regulation</keyword>
<dbReference type="PANTHER" id="PTHR30537">
    <property type="entry name" value="HTH-TYPE TRANSCRIPTIONAL REGULATOR"/>
    <property type="match status" value="1"/>
</dbReference>
<evidence type="ECO:0000256" key="1">
    <source>
        <dbReference type="ARBA" id="ARBA00009437"/>
    </source>
</evidence>
<dbReference type="PRINTS" id="PR00039">
    <property type="entry name" value="HTHLYSR"/>
</dbReference>
<dbReference type="Gene3D" id="1.10.10.10">
    <property type="entry name" value="Winged helix-like DNA-binding domain superfamily/Winged helix DNA-binding domain"/>
    <property type="match status" value="1"/>
</dbReference>
<dbReference type="Pfam" id="PF03466">
    <property type="entry name" value="LysR_substrate"/>
    <property type="match status" value="1"/>
</dbReference>
<dbReference type="RefSeq" id="WP_205156477.1">
    <property type="nucleotide sequence ID" value="NZ_JAFEUM010000001.1"/>
</dbReference>
<dbReference type="EMBL" id="JAFEUM010000001">
    <property type="protein sequence ID" value="MBM7034814.1"/>
    <property type="molecule type" value="Genomic_DNA"/>
</dbReference>
<dbReference type="PROSITE" id="PS50931">
    <property type="entry name" value="HTH_LYSR"/>
    <property type="match status" value="1"/>
</dbReference>
<dbReference type="Gene3D" id="3.40.190.290">
    <property type="match status" value="1"/>
</dbReference>
<evidence type="ECO:0000256" key="3">
    <source>
        <dbReference type="ARBA" id="ARBA00023125"/>
    </source>
</evidence>
<dbReference type="InterPro" id="IPR058163">
    <property type="entry name" value="LysR-type_TF_proteobact-type"/>
</dbReference>
<comment type="similarity">
    <text evidence="1">Belongs to the LysR transcriptional regulatory family.</text>
</comment>
<protein>
    <submittedName>
        <fullName evidence="6">LysR family transcriptional regulator</fullName>
    </submittedName>
</protein>
<name>A0ABS2HFH2_9VIBR</name>
<comment type="caution">
    <text evidence="6">The sequence shown here is derived from an EMBL/GenBank/DDBJ whole genome shotgun (WGS) entry which is preliminary data.</text>
</comment>
<dbReference type="Pfam" id="PF00126">
    <property type="entry name" value="HTH_1"/>
    <property type="match status" value="1"/>
</dbReference>
<proteinExistence type="inferred from homology"/>
<keyword evidence="7" id="KW-1185">Reference proteome</keyword>
<evidence type="ECO:0000313" key="6">
    <source>
        <dbReference type="EMBL" id="MBM7034814.1"/>
    </source>
</evidence>
<accession>A0ABS2HFH2</accession>
<evidence type="ECO:0000259" key="5">
    <source>
        <dbReference type="PROSITE" id="PS50931"/>
    </source>
</evidence>
<evidence type="ECO:0000313" key="7">
    <source>
        <dbReference type="Proteomes" id="UP000809621"/>
    </source>
</evidence>
<organism evidence="6 7">
    <name type="scientific">Vibrio ulleungensis</name>
    <dbReference type="NCBI Taxonomy" id="2807619"/>
    <lineage>
        <taxon>Bacteria</taxon>
        <taxon>Pseudomonadati</taxon>
        <taxon>Pseudomonadota</taxon>
        <taxon>Gammaproteobacteria</taxon>
        <taxon>Vibrionales</taxon>
        <taxon>Vibrionaceae</taxon>
        <taxon>Vibrio</taxon>
    </lineage>
</organism>